<comment type="caution">
    <text evidence="1">The sequence shown here is derived from an EMBL/GenBank/DDBJ whole genome shotgun (WGS) entry which is preliminary data.</text>
</comment>
<evidence type="ECO:0000313" key="1">
    <source>
        <dbReference type="EMBL" id="CAK8986672.1"/>
    </source>
</evidence>
<keyword evidence="2" id="KW-1185">Reference proteome</keyword>
<dbReference type="Proteomes" id="UP001642484">
    <property type="component" value="Unassembled WGS sequence"/>
</dbReference>
<evidence type="ECO:0000313" key="2">
    <source>
        <dbReference type="Proteomes" id="UP001642484"/>
    </source>
</evidence>
<reference evidence="1 2" key="1">
    <citation type="submission" date="2024-02" db="EMBL/GenBank/DDBJ databases">
        <authorList>
            <person name="Chen Y."/>
            <person name="Shah S."/>
            <person name="Dougan E. K."/>
            <person name="Thang M."/>
            <person name="Chan C."/>
        </authorList>
    </citation>
    <scope>NUCLEOTIDE SEQUENCE [LARGE SCALE GENOMIC DNA]</scope>
</reference>
<dbReference type="EMBL" id="CAXAMN010000148">
    <property type="protein sequence ID" value="CAK8986672.1"/>
    <property type="molecule type" value="Genomic_DNA"/>
</dbReference>
<sequence>MDDSMFMSLSSESVKIWSASTGRCVRTLPSGYGLCGFFLAGNEHVLIGTKDPATPKPRAENDVERVQSVGCVYGCAN</sequence>
<accession>A0ABP0H9U8</accession>
<gene>
    <name evidence="1" type="ORF">CCMP2556_LOCUS588</name>
</gene>
<proteinExistence type="predicted"/>
<organism evidence="1 2">
    <name type="scientific">Durusdinium trenchii</name>
    <dbReference type="NCBI Taxonomy" id="1381693"/>
    <lineage>
        <taxon>Eukaryota</taxon>
        <taxon>Sar</taxon>
        <taxon>Alveolata</taxon>
        <taxon>Dinophyceae</taxon>
        <taxon>Suessiales</taxon>
        <taxon>Symbiodiniaceae</taxon>
        <taxon>Durusdinium</taxon>
    </lineage>
</organism>
<name>A0ABP0H9U8_9DINO</name>
<protein>
    <submittedName>
        <fullName evidence="1">Uncharacterized protein</fullName>
    </submittedName>
</protein>